<dbReference type="EMBL" id="BAZW01000009">
    <property type="protein sequence ID" value="GAO29453.1"/>
    <property type="molecule type" value="Genomic_DNA"/>
</dbReference>
<dbReference type="AlphaFoldDB" id="A0A0E9LVX9"/>
<organism evidence="1 2">
    <name type="scientific">Geofilum rubicundum JCM 15548</name>
    <dbReference type="NCBI Taxonomy" id="1236989"/>
    <lineage>
        <taxon>Bacteria</taxon>
        <taxon>Pseudomonadati</taxon>
        <taxon>Bacteroidota</taxon>
        <taxon>Bacteroidia</taxon>
        <taxon>Marinilabiliales</taxon>
        <taxon>Marinilabiliaceae</taxon>
        <taxon>Geofilum</taxon>
    </lineage>
</organism>
<dbReference type="RefSeq" id="WP_062123780.1">
    <property type="nucleotide sequence ID" value="NZ_BAZW01000009.1"/>
</dbReference>
<reference evidence="1 2" key="1">
    <citation type="journal article" date="2015" name="Microbes Environ.">
        <title>Distribution and evolution of nitrogen fixation genes in the phylum bacteroidetes.</title>
        <authorList>
            <person name="Inoue J."/>
            <person name="Oshima K."/>
            <person name="Suda W."/>
            <person name="Sakamoto M."/>
            <person name="Iino T."/>
            <person name="Noda S."/>
            <person name="Hongoh Y."/>
            <person name="Hattori M."/>
            <person name="Ohkuma M."/>
        </authorList>
    </citation>
    <scope>NUCLEOTIDE SEQUENCE [LARGE SCALE GENOMIC DNA]</scope>
    <source>
        <strain evidence="1">JCM 15548</strain>
    </source>
</reference>
<evidence type="ECO:0008006" key="3">
    <source>
        <dbReference type="Google" id="ProtNLM"/>
    </source>
</evidence>
<keyword evidence="2" id="KW-1185">Reference proteome</keyword>
<name>A0A0E9LVX9_9BACT</name>
<dbReference type="Proteomes" id="UP000032900">
    <property type="component" value="Unassembled WGS sequence"/>
</dbReference>
<accession>A0A0E9LVX9</accession>
<sequence>MVLPNPVADYARILWRGDMAAGTRAEVYNVLGVRVYQGLLTNGEVSVDASSFGSGLFLVRVVHPSGATNSTRFFKK</sequence>
<dbReference type="OrthoDB" id="849076at2"/>
<gene>
    <name evidence="1" type="ORF">JCM15548_11640</name>
</gene>
<dbReference type="NCBIfam" id="TIGR04183">
    <property type="entry name" value="Por_Secre_tail"/>
    <property type="match status" value="1"/>
</dbReference>
<evidence type="ECO:0000313" key="1">
    <source>
        <dbReference type="EMBL" id="GAO29453.1"/>
    </source>
</evidence>
<dbReference type="InterPro" id="IPR026444">
    <property type="entry name" value="Secre_tail"/>
</dbReference>
<protein>
    <recommendedName>
        <fullName evidence="3">Secretion system C-terminal sorting domain-containing protein</fullName>
    </recommendedName>
</protein>
<proteinExistence type="predicted"/>
<comment type="caution">
    <text evidence="1">The sequence shown here is derived from an EMBL/GenBank/DDBJ whole genome shotgun (WGS) entry which is preliminary data.</text>
</comment>
<evidence type="ECO:0000313" key="2">
    <source>
        <dbReference type="Proteomes" id="UP000032900"/>
    </source>
</evidence>
<dbReference type="STRING" id="1236989.JCM15548_11640"/>